<protein>
    <recommendedName>
        <fullName evidence="3">WD40 repeat domain-containing protein</fullName>
    </recommendedName>
</protein>
<sequence>MIRVRLLIPLAGIAVGALVALAPGWSPAGGVPAADLIGARAVRLPGGLDGSAVTAIAFTADGQVVAGTATGTVELRDANGAAAPAHARKVAASPIVQVASSRDGLTVAAATIRSVYVLSRPGLEVRDRIEVSGPDEAGIRSLALDAYGRLLAVGRLDVAVYDLGTGRRAITLTAPPSGRHEQRGEYESLAFTPDTATLYASDTFRTETWSVQGWKARSSFRCGCFHPLRWSATARWAGFGTADGHVLIRDGARGMTTRDVTAAPAPGSYIGDTAINDDASMLLAGLNTGEVLAWTRDRDVPAGRIRVGTGEIALLRLSPNGRRLIIGERTERFMEQAQAYHQNLWMVTVNSA</sequence>
<evidence type="ECO:0000313" key="2">
    <source>
        <dbReference type="Proteomes" id="UP001500888"/>
    </source>
</evidence>
<dbReference type="Gene3D" id="2.130.10.10">
    <property type="entry name" value="YVTN repeat-like/Quinoprotein amine dehydrogenase"/>
    <property type="match status" value="2"/>
</dbReference>
<dbReference type="RefSeq" id="WP_344943132.1">
    <property type="nucleotide sequence ID" value="NZ_BAAAZR010000010.1"/>
</dbReference>
<accession>A0ABP7IHL7</accession>
<organism evidence="1 2">
    <name type="scientific">Sphaerisporangium flaviroseum</name>
    <dbReference type="NCBI Taxonomy" id="509199"/>
    <lineage>
        <taxon>Bacteria</taxon>
        <taxon>Bacillati</taxon>
        <taxon>Actinomycetota</taxon>
        <taxon>Actinomycetes</taxon>
        <taxon>Streptosporangiales</taxon>
        <taxon>Streptosporangiaceae</taxon>
        <taxon>Sphaerisporangium</taxon>
    </lineage>
</organism>
<reference evidence="2" key="1">
    <citation type="journal article" date="2019" name="Int. J. Syst. Evol. Microbiol.">
        <title>The Global Catalogue of Microorganisms (GCM) 10K type strain sequencing project: providing services to taxonomists for standard genome sequencing and annotation.</title>
        <authorList>
            <consortium name="The Broad Institute Genomics Platform"/>
            <consortium name="The Broad Institute Genome Sequencing Center for Infectious Disease"/>
            <person name="Wu L."/>
            <person name="Ma J."/>
        </authorList>
    </citation>
    <scope>NUCLEOTIDE SEQUENCE [LARGE SCALE GENOMIC DNA]</scope>
    <source>
        <strain evidence="2">JCM 16908</strain>
    </source>
</reference>
<dbReference type="SUPFAM" id="SSF75011">
    <property type="entry name" value="3-carboxy-cis,cis-mucoante lactonizing enzyme"/>
    <property type="match status" value="1"/>
</dbReference>
<evidence type="ECO:0000313" key="1">
    <source>
        <dbReference type="EMBL" id="GAA3818626.1"/>
    </source>
</evidence>
<dbReference type="InterPro" id="IPR015943">
    <property type="entry name" value="WD40/YVTN_repeat-like_dom_sf"/>
</dbReference>
<comment type="caution">
    <text evidence="1">The sequence shown here is derived from an EMBL/GenBank/DDBJ whole genome shotgun (WGS) entry which is preliminary data.</text>
</comment>
<gene>
    <name evidence="1" type="ORF">GCM10022226_43920</name>
</gene>
<proteinExistence type="predicted"/>
<name>A0ABP7IHL7_9ACTN</name>
<dbReference type="Proteomes" id="UP001500888">
    <property type="component" value="Unassembled WGS sequence"/>
</dbReference>
<dbReference type="EMBL" id="BAAAZR010000010">
    <property type="protein sequence ID" value="GAA3818626.1"/>
    <property type="molecule type" value="Genomic_DNA"/>
</dbReference>
<evidence type="ECO:0008006" key="3">
    <source>
        <dbReference type="Google" id="ProtNLM"/>
    </source>
</evidence>
<keyword evidence="2" id="KW-1185">Reference proteome</keyword>